<feature type="region of interest" description="Disordered" evidence="1">
    <location>
        <begin position="9"/>
        <end position="46"/>
    </location>
</feature>
<evidence type="ECO:0000313" key="3">
    <source>
        <dbReference type="EMBL" id="KKU07910.1"/>
    </source>
</evidence>
<comment type="caution">
    <text evidence="3">The sequence shown here is derived from an EMBL/GenBank/DDBJ whole genome shotgun (WGS) entry which is preliminary data.</text>
</comment>
<dbReference type="InterPro" id="IPR026363">
    <property type="entry name" value="CxxC-x17-CxxC_dom"/>
</dbReference>
<feature type="compositionally biased region" description="Gly residues" evidence="1">
    <location>
        <begin position="16"/>
        <end position="42"/>
    </location>
</feature>
<evidence type="ECO:0000259" key="2">
    <source>
        <dbReference type="Pfam" id="PF23477"/>
    </source>
</evidence>
<accession>A0A0G1QGY0</accession>
<dbReference type="EMBL" id="LCKX01000004">
    <property type="protein sequence ID" value="KKU07910.1"/>
    <property type="molecule type" value="Genomic_DNA"/>
</dbReference>
<evidence type="ECO:0000313" key="4">
    <source>
        <dbReference type="Proteomes" id="UP000033999"/>
    </source>
</evidence>
<feature type="domain" description="CxxC-x17-CxxC" evidence="2">
    <location>
        <begin position="48"/>
        <end position="82"/>
    </location>
</feature>
<gene>
    <name evidence="3" type="ORF">UX10_C0004G0038</name>
</gene>
<proteinExistence type="predicted"/>
<dbReference type="AlphaFoldDB" id="A0A0G1QGY0"/>
<feature type="region of interest" description="Disordered" evidence="1">
    <location>
        <begin position="83"/>
        <end position="117"/>
    </location>
</feature>
<name>A0A0G1QGY0_9BACT</name>
<dbReference type="Proteomes" id="UP000033999">
    <property type="component" value="Unassembled WGS sequence"/>
</dbReference>
<dbReference type="NCBIfam" id="TIGR04272">
    <property type="entry name" value="cxxc_cxxc_Mbark"/>
    <property type="match status" value="1"/>
</dbReference>
<reference evidence="3 4" key="1">
    <citation type="journal article" date="2015" name="Nature">
        <title>rRNA introns, odd ribosomes, and small enigmatic genomes across a large radiation of phyla.</title>
        <authorList>
            <person name="Brown C.T."/>
            <person name="Hug L.A."/>
            <person name="Thomas B.C."/>
            <person name="Sharon I."/>
            <person name="Castelle C.J."/>
            <person name="Singh A."/>
            <person name="Wilkins M.J."/>
            <person name="Williams K.H."/>
            <person name="Banfield J.F."/>
        </authorList>
    </citation>
    <scope>NUCLEOTIDE SEQUENCE [LARGE SCALE GENOMIC DNA]</scope>
</reference>
<dbReference type="Pfam" id="PF23477">
    <property type="entry name" value="zf_Tbcl_2"/>
    <property type="match status" value="1"/>
</dbReference>
<organism evidence="3 4">
    <name type="scientific">Candidatus Magasanikbacteria bacterium GW2011_GWA2_45_39</name>
    <dbReference type="NCBI Taxonomy" id="1619041"/>
    <lineage>
        <taxon>Bacteria</taxon>
        <taxon>Candidatus Magasanikiibacteriota</taxon>
    </lineage>
</organism>
<protein>
    <recommendedName>
        <fullName evidence="2">CxxC-x17-CxxC domain-containing protein</fullName>
    </recommendedName>
</protein>
<sequence>MQAYYMGNFNRDNGRSGEGGFNRGFGGGRPFGGGKKFGGGGRDGARPSMHQATCSECGSSCEVPFRPTGSRPVFCTNCFGKQGGGAVRPQRFERESHERPRFEDKRPVADSMSSSGPVVEQIKILNVKIDKLIEILTPKKKVETIEKPESEEVAVKIAQKKSSAKKKK</sequence>
<feature type="compositionally biased region" description="Basic and acidic residues" evidence="1">
    <location>
        <begin position="90"/>
        <end position="108"/>
    </location>
</feature>
<evidence type="ECO:0000256" key="1">
    <source>
        <dbReference type="SAM" id="MobiDB-lite"/>
    </source>
</evidence>